<evidence type="ECO:0000256" key="2">
    <source>
        <dbReference type="ARBA" id="ARBA00022722"/>
    </source>
</evidence>
<gene>
    <name evidence="9" type="ORF">K402DRAFT_391802</name>
</gene>
<dbReference type="InterPro" id="IPR008947">
    <property type="entry name" value="PLipase_C/P1_nuclease_dom_sf"/>
</dbReference>
<dbReference type="EMBL" id="ML977148">
    <property type="protein sequence ID" value="KAF1988576.1"/>
    <property type="molecule type" value="Genomic_DNA"/>
</dbReference>
<dbReference type="GO" id="GO:0003676">
    <property type="term" value="F:nucleic acid binding"/>
    <property type="evidence" value="ECO:0007669"/>
    <property type="project" value="InterPro"/>
</dbReference>
<dbReference type="GO" id="GO:0006308">
    <property type="term" value="P:DNA catabolic process"/>
    <property type="evidence" value="ECO:0007669"/>
    <property type="project" value="InterPro"/>
</dbReference>
<keyword evidence="4" id="KW-0255">Endonuclease</keyword>
<dbReference type="PANTHER" id="PTHR33146">
    <property type="entry name" value="ENDONUCLEASE 4"/>
    <property type="match status" value="1"/>
</dbReference>
<keyword evidence="8" id="KW-0732">Signal</keyword>
<dbReference type="Pfam" id="PF02265">
    <property type="entry name" value="S1-P1_nuclease"/>
    <property type="match status" value="1"/>
</dbReference>
<evidence type="ECO:0000256" key="4">
    <source>
        <dbReference type="ARBA" id="ARBA00022759"/>
    </source>
</evidence>
<dbReference type="GO" id="GO:0016788">
    <property type="term" value="F:hydrolase activity, acting on ester bonds"/>
    <property type="evidence" value="ECO:0007669"/>
    <property type="project" value="InterPro"/>
</dbReference>
<dbReference type="GO" id="GO:0046872">
    <property type="term" value="F:metal ion binding"/>
    <property type="evidence" value="ECO:0007669"/>
    <property type="project" value="UniProtKB-KW"/>
</dbReference>
<dbReference type="PANTHER" id="PTHR33146:SF26">
    <property type="entry name" value="ENDONUCLEASE 4"/>
    <property type="match status" value="1"/>
</dbReference>
<organism evidence="9 10">
    <name type="scientific">Aulographum hederae CBS 113979</name>
    <dbReference type="NCBI Taxonomy" id="1176131"/>
    <lineage>
        <taxon>Eukaryota</taxon>
        <taxon>Fungi</taxon>
        <taxon>Dikarya</taxon>
        <taxon>Ascomycota</taxon>
        <taxon>Pezizomycotina</taxon>
        <taxon>Dothideomycetes</taxon>
        <taxon>Pleosporomycetidae</taxon>
        <taxon>Aulographales</taxon>
        <taxon>Aulographaceae</taxon>
    </lineage>
</organism>
<comment type="similarity">
    <text evidence="1">Belongs to the nuclease type I family.</text>
</comment>
<dbReference type="GO" id="GO:0004519">
    <property type="term" value="F:endonuclease activity"/>
    <property type="evidence" value="ECO:0007669"/>
    <property type="project" value="UniProtKB-KW"/>
</dbReference>
<evidence type="ECO:0000256" key="6">
    <source>
        <dbReference type="ARBA" id="ARBA00023157"/>
    </source>
</evidence>
<dbReference type="OrthoDB" id="441446at2759"/>
<dbReference type="CDD" id="cd11010">
    <property type="entry name" value="S1-P1_nuclease"/>
    <property type="match status" value="1"/>
</dbReference>
<name>A0A6G1H5S7_9PEZI</name>
<feature type="chain" id="PRO_5026245484" evidence="8">
    <location>
        <begin position="20"/>
        <end position="312"/>
    </location>
</feature>
<keyword evidence="5" id="KW-0378">Hydrolase</keyword>
<protein>
    <submittedName>
        <fullName evidence="9">Nuclease PA3</fullName>
    </submittedName>
</protein>
<reference evidence="9" key="1">
    <citation type="journal article" date="2020" name="Stud. Mycol.">
        <title>101 Dothideomycetes genomes: a test case for predicting lifestyles and emergence of pathogens.</title>
        <authorList>
            <person name="Haridas S."/>
            <person name="Albert R."/>
            <person name="Binder M."/>
            <person name="Bloem J."/>
            <person name="Labutti K."/>
            <person name="Salamov A."/>
            <person name="Andreopoulos B."/>
            <person name="Baker S."/>
            <person name="Barry K."/>
            <person name="Bills G."/>
            <person name="Bluhm B."/>
            <person name="Cannon C."/>
            <person name="Castanera R."/>
            <person name="Culley D."/>
            <person name="Daum C."/>
            <person name="Ezra D."/>
            <person name="Gonzalez J."/>
            <person name="Henrissat B."/>
            <person name="Kuo A."/>
            <person name="Liang C."/>
            <person name="Lipzen A."/>
            <person name="Lutzoni F."/>
            <person name="Magnuson J."/>
            <person name="Mondo S."/>
            <person name="Nolan M."/>
            <person name="Ohm R."/>
            <person name="Pangilinan J."/>
            <person name="Park H.-J."/>
            <person name="Ramirez L."/>
            <person name="Alfaro M."/>
            <person name="Sun H."/>
            <person name="Tritt A."/>
            <person name="Yoshinaga Y."/>
            <person name="Zwiers L.-H."/>
            <person name="Turgeon B."/>
            <person name="Goodwin S."/>
            <person name="Spatafora J."/>
            <person name="Crous P."/>
            <person name="Grigoriev I."/>
        </authorList>
    </citation>
    <scope>NUCLEOTIDE SEQUENCE</scope>
    <source>
        <strain evidence="9">CBS 113979</strain>
    </source>
</reference>
<dbReference type="AlphaFoldDB" id="A0A6G1H5S7"/>
<keyword evidence="6" id="KW-1015">Disulfide bond</keyword>
<accession>A0A6G1H5S7</accession>
<proteinExistence type="inferred from homology"/>
<evidence type="ECO:0000313" key="10">
    <source>
        <dbReference type="Proteomes" id="UP000800041"/>
    </source>
</evidence>
<keyword evidence="7" id="KW-0325">Glycoprotein</keyword>
<evidence type="ECO:0000313" key="9">
    <source>
        <dbReference type="EMBL" id="KAF1988576.1"/>
    </source>
</evidence>
<evidence type="ECO:0000256" key="3">
    <source>
        <dbReference type="ARBA" id="ARBA00022723"/>
    </source>
</evidence>
<evidence type="ECO:0000256" key="1">
    <source>
        <dbReference type="ARBA" id="ARBA00009547"/>
    </source>
</evidence>
<sequence>MVLFYALLGSLSLLPVSKTWNTDVHNQIGFMAEHFLSLQTTEVLEQVLEPQYGGSIGRAAAWADSYAHTEEGSFSYQWHWIDSHDRPPTDCNLDFHRDCPEGGCVVRAIANQTQILRSCILQVKAGTLRDGNNLTCSYALKWISHFIGDITQPLHASGLAAGGNLIPTTFDGISTELHAVWDGYIIYSITGVQNFSNETISPYPASLLSRIEEDVFAEPISSWISCSDPSTPLRCALEWARESNAWTCKYVYSHDYNETDLLTDGYALEAYPIVEMQVSKAALRLATWLNRLVIQMYEQDRAAGVHFQINQQ</sequence>
<evidence type="ECO:0000256" key="7">
    <source>
        <dbReference type="ARBA" id="ARBA00023180"/>
    </source>
</evidence>
<evidence type="ECO:0000256" key="8">
    <source>
        <dbReference type="SAM" id="SignalP"/>
    </source>
</evidence>
<dbReference type="Gene3D" id="1.10.575.10">
    <property type="entry name" value="P1 Nuclease"/>
    <property type="match status" value="1"/>
</dbReference>
<keyword evidence="10" id="KW-1185">Reference proteome</keyword>
<dbReference type="SUPFAM" id="SSF48537">
    <property type="entry name" value="Phospholipase C/P1 nuclease"/>
    <property type="match status" value="1"/>
</dbReference>
<feature type="signal peptide" evidence="8">
    <location>
        <begin position="1"/>
        <end position="19"/>
    </location>
</feature>
<dbReference type="InterPro" id="IPR003154">
    <property type="entry name" value="S1/P1nuclease"/>
</dbReference>
<keyword evidence="2" id="KW-0540">Nuclease</keyword>
<dbReference type="Proteomes" id="UP000800041">
    <property type="component" value="Unassembled WGS sequence"/>
</dbReference>
<keyword evidence="3" id="KW-0479">Metal-binding</keyword>
<evidence type="ECO:0000256" key="5">
    <source>
        <dbReference type="ARBA" id="ARBA00022801"/>
    </source>
</evidence>